<keyword evidence="2" id="KW-1185">Reference proteome</keyword>
<name>A0A1J4K473_9EUKA</name>
<accession>A0A1J4K473</accession>
<dbReference type="EMBL" id="MLAK01000747">
    <property type="protein sequence ID" value="OHT05762.1"/>
    <property type="molecule type" value="Genomic_DNA"/>
</dbReference>
<sequence>MENYKKPPFQNKIETRLEYLNVDDKASDHDLIQRFHKIYEAINFAFVTNDFQKLLFNISLLKDALLDKNSKSYDAANHGIFNFNIIQILFSSFEKTEVFGVNPIIINCLEAIVSTQKELINYFLCPELLHQIKHQITHQISIQNQEGQNDQSEDTLLCLLNLLNSIVFNTDKSNNSYGKLILSYFSIRTLFELSKMINQSFLLFPIFLIIKNISSFLFTPDDESALLEMVHYFFYEKTILQSQDDKLITIFTRSSLCSIYNRLFLESFDFPLFEKLNLFELLNYFLVHPPVESHALVCRIIVQLYQKYQNIDYLFNVDKILELFFEFNSARNQNAAAEALNEIIKQETVETFFKNDCFLLFKFCDVFELLNSKTKIVISRILYKLALLANLEQWKLIFTHGDQLPLNNQSIDDNEDETMGKNKKHVSLFYIFSRILEINSVEIQIEVLHLFVMMFDTSYKINMNEKCYTMFLSVFDLQEFIQMFTVEEGQVNTLLQRFINTYFPDSQ</sequence>
<gene>
    <name evidence="1" type="ORF">TRFO_26442</name>
</gene>
<evidence type="ECO:0000313" key="2">
    <source>
        <dbReference type="Proteomes" id="UP000179807"/>
    </source>
</evidence>
<reference evidence="1" key="1">
    <citation type="submission" date="2016-10" db="EMBL/GenBank/DDBJ databases">
        <authorList>
            <person name="Benchimol M."/>
            <person name="Almeida L.G."/>
            <person name="Vasconcelos A.T."/>
            <person name="Perreira-Neves A."/>
            <person name="Rosa I.A."/>
            <person name="Tasca T."/>
            <person name="Bogo M.R."/>
            <person name="de Souza W."/>
        </authorList>
    </citation>
    <scope>NUCLEOTIDE SEQUENCE [LARGE SCALE GENOMIC DNA]</scope>
    <source>
        <strain evidence="1">K</strain>
    </source>
</reference>
<comment type="caution">
    <text evidence="1">The sequence shown here is derived from an EMBL/GenBank/DDBJ whole genome shotgun (WGS) entry which is preliminary data.</text>
</comment>
<evidence type="ECO:0000313" key="1">
    <source>
        <dbReference type="EMBL" id="OHT05762.1"/>
    </source>
</evidence>
<dbReference type="AlphaFoldDB" id="A0A1J4K473"/>
<dbReference type="Proteomes" id="UP000179807">
    <property type="component" value="Unassembled WGS sequence"/>
</dbReference>
<organism evidence="1 2">
    <name type="scientific">Tritrichomonas foetus</name>
    <dbReference type="NCBI Taxonomy" id="1144522"/>
    <lineage>
        <taxon>Eukaryota</taxon>
        <taxon>Metamonada</taxon>
        <taxon>Parabasalia</taxon>
        <taxon>Tritrichomonadida</taxon>
        <taxon>Tritrichomonadidae</taxon>
        <taxon>Tritrichomonas</taxon>
    </lineage>
</organism>
<evidence type="ECO:0008006" key="3">
    <source>
        <dbReference type="Google" id="ProtNLM"/>
    </source>
</evidence>
<proteinExistence type="predicted"/>
<dbReference type="RefSeq" id="XP_068358898.1">
    <property type="nucleotide sequence ID" value="XM_068504949.1"/>
</dbReference>
<protein>
    <recommendedName>
        <fullName evidence="3">FPL domain-containing protein</fullName>
    </recommendedName>
</protein>
<dbReference type="VEuPathDB" id="TrichDB:TRFO_26442"/>
<dbReference type="GeneID" id="94839653"/>